<comment type="catalytic activity">
    <reaction evidence="11">
        <text>oxaloacetate + H(+) = pyruvate + CO2</text>
        <dbReference type="Rhea" id="RHEA:15641"/>
        <dbReference type="ChEBI" id="CHEBI:15361"/>
        <dbReference type="ChEBI" id="CHEBI:15378"/>
        <dbReference type="ChEBI" id="CHEBI:16452"/>
        <dbReference type="ChEBI" id="CHEBI:16526"/>
        <dbReference type="EC" id="4.1.1.112"/>
    </reaction>
</comment>
<accession>A0ABU7RNT9</accession>
<gene>
    <name evidence="12" type="ORF">V1633_06585</name>
</gene>
<evidence type="ECO:0000256" key="1">
    <source>
        <dbReference type="ARBA" id="ARBA00001342"/>
    </source>
</evidence>
<evidence type="ECO:0000256" key="8">
    <source>
        <dbReference type="ARBA" id="ARBA00025046"/>
    </source>
</evidence>
<name>A0ABU7RNT9_9ACTN</name>
<comment type="cofactor">
    <cofactor evidence="2">
        <name>a divalent metal cation</name>
        <dbReference type="ChEBI" id="CHEBI:60240"/>
    </cofactor>
</comment>
<dbReference type="InterPro" id="IPR036704">
    <property type="entry name" value="RraA/RraA-like_sf"/>
</dbReference>
<dbReference type="Gene3D" id="3.50.30.40">
    <property type="entry name" value="Ribonuclease E inhibitor RraA/RraA-like"/>
    <property type="match status" value="1"/>
</dbReference>
<sequence>MSAADAVAVDPAVLDTLAAAGVATVYEASGRSGLVDAELAQIVPGTRVAGPARTVLCGQDDNRTVHEAMTRLRPGEVLVLTMPEPAPVALVGELLATQAKVAGAVGVLVDAAVRDVDELRDLGLPVWARYRRVRGATKRERGSLDVPVRVGGATINPGDVVVLDADGAVVVARESAAGVAAATTARLAKETGLRARLEAGELSYDLHGMRAEDEPAG</sequence>
<comment type="subunit">
    <text evidence="4">Homotrimer.</text>
</comment>
<dbReference type="EMBL" id="JAZGQK010000006">
    <property type="protein sequence ID" value="MEE6258160.1"/>
    <property type="molecule type" value="Genomic_DNA"/>
</dbReference>
<evidence type="ECO:0000256" key="6">
    <source>
        <dbReference type="ARBA" id="ARBA00012947"/>
    </source>
</evidence>
<dbReference type="CDD" id="cd16841">
    <property type="entry name" value="RraA_family"/>
    <property type="match status" value="1"/>
</dbReference>
<dbReference type="Pfam" id="PF03737">
    <property type="entry name" value="RraA-like"/>
    <property type="match status" value="1"/>
</dbReference>
<dbReference type="Proteomes" id="UP001332243">
    <property type="component" value="Unassembled WGS sequence"/>
</dbReference>
<dbReference type="EC" id="4.1.1.112" evidence="6"/>
<evidence type="ECO:0000256" key="5">
    <source>
        <dbReference type="ARBA" id="ARBA00012213"/>
    </source>
</evidence>
<evidence type="ECO:0000256" key="4">
    <source>
        <dbReference type="ARBA" id="ARBA00011233"/>
    </source>
</evidence>
<evidence type="ECO:0000256" key="11">
    <source>
        <dbReference type="ARBA" id="ARBA00047973"/>
    </source>
</evidence>
<evidence type="ECO:0000256" key="3">
    <source>
        <dbReference type="ARBA" id="ARBA00008621"/>
    </source>
</evidence>
<organism evidence="12 13">
    <name type="scientific">Plantactinospora sonchi</name>
    <dbReference type="NCBI Taxonomy" id="1544735"/>
    <lineage>
        <taxon>Bacteria</taxon>
        <taxon>Bacillati</taxon>
        <taxon>Actinomycetota</taxon>
        <taxon>Actinomycetes</taxon>
        <taxon>Micromonosporales</taxon>
        <taxon>Micromonosporaceae</taxon>
        <taxon>Plantactinospora</taxon>
    </lineage>
</organism>
<evidence type="ECO:0000313" key="13">
    <source>
        <dbReference type="Proteomes" id="UP001332243"/>
    </source>
</evidence>
<evidence type="ECO:0000256" key="2">
    <source>
        <dbReference type="ARBA" id="ARBA00001968"/>
    </source>
</evidence>
<reference evidence="12 13" key="1">
    <citation type="submission" date="2024-01" db="EMBL/GenBank/DDBJ databases">
        <title>Genome insights into Plantactinospora sonchi sp. nov.</title>
        <authorList>
            <person name="Wang L."/>
        </authorList>
    </citation>
    <scope>NUCLEOTIDE SEQUENCE [LARGE SCALE GENOMIC DNA]</scope>
    <source>
        <strain evidence="12 13">NEAU-QY2</strain>
    </source>
</reference>
<evidence type="ECO:0000256" key="9">
    <source>
        <dbReference type="ARBA" id="ARBA00030169"/>
    </source>
</evidence>
<dbReference type="InterPro" id="IPR005493">
    <property type="entry name" value="RraA/RraA-like"/>
</dbReference>
<dbReference type="PANTHER" id="PTHR33254:SF16">
    <property type="entry name" value="BLR3842 PROTEIN"/>
    <property type="match status" value="1"/>
</dbReference>
<protein>
    <recommendedName>
        <fullName evidence="7">Putative 4-hydroxy-4-methyl-2-oxoglutarate aldolase</fullName>
        <ecNumber evidence="6">4.1.1.112</ecNumber>
        <ecNumber evidence="5">4.1.3.17</ecNumber>
    </recommendedName>
    <alternativeName>
        <fullName evidence="10">Oxaloacetate decarboxylase</fullName>
    </alternativeName>
    <alternativeName>
        <fullName evidence="9">RraA-like protein</fullName>
    </alternativeName>
</protein>
<dbReference type="NCBIfam" id="NF006731">
    <property type="entry name" value="PRK09262.1"/>
    <property type="match status" value="1"/>
</dbReference>
<dbReference type="PANTHER" id="PTHR33254">
    <property type="entry name" value="4-HYDROXY-4-METHYL-2-OXOGLUTARATE ALDOLASE 3-RELATED"/>
    <property type="match status" value="1"/>
</dbReference>
<dbReference type="SUPFAM" id="SSF89562">
    <property type="entry name" value="RraA-like"/>
    <property type="match status" value="1"/>
</dbReference>
<evidence type="ECO:0000256" key="7">
    <source>
        <dbReference type="ARBA" id="ARBA00016549"/>
    </source>
</evidence>
<comment type="function">
    <text evidence="8">Catalyzes the aldol cleavage of 4-hydroxy-4-methyl-2-oxoglutarate (HMG) into 2 molecules of pyruvate. Also contains a secondary oxaloacetate (OAA) decarboxylase activity due to the common pyruvate enolate transition state formed following C-C bond cleavage in the retro-aldol and decarboxylation reactions.</text>
</comment>
<comment type="caution">
    <text evidence="12">The sequence shown here is derived from an EMBL/GenBank/DDBJ whole genome shotgun (WGS) entry which is preliminary data.</text>
</comment>
<comment type="similarity">
    <text evidence="3">Belongs to the class II aldolase/RraA-like family.</text>
</comment>
<dbReference type="EC" id="4.1.3.17" evidence="5"/>
<evidence type="ECO:0000256" key="10">
    <source>
        <dbReference type="ARBA" id="ARBA00032305"/>
    </source>
</evidence>
<dbReference type="RefSeq" id="WP_331213289.1">
    <property type="nucleotide sequence ID" value="NZ_JAZGQK010000006.1"/>
</dbReference>
<comment type="catalytic activity">
    <reaction evidence="1">
        <text>4-hydroxy-4-methyl-2-oxoglutarate = 2 pyruvate</text>
        <dbReference type="Rhea" id="RHEA:22748"/>
        <dbReference type="ChEBI" id="CHEBI:15361"/>
        <dbReference type="ChEBI" id="CHEBI:58276"/>
        <dbReference type="EC" id="4.1.3.17"/>
    </reaction>
</comment>
<proteinExistence type="inferred from homology"/>
<evidence type="ECO:0000313" key="12">
    <source>
        <dbReference type="EMBL" id="MEE6258160.1"/>
    </source>
</evidence>
<keyword evidence="13" id="KW-1185">Reference proteome</keyword>